<sequence length="154" mass="16757">MRDPWPRLFAIIPEPCGGAHPTALIMTESEASCQSNRSVGWMSRTKTVIATNKNSDDQVGPSLLGFGCQLAAEIRVTITIIPWGAQGILGQPVQEGKALDQVQEKASDTFVYGWNCEQIELPCTAMWLADGRVSFLDDLGEEDAGSSKGDRNRM</sequence>
<keyword evidence="2" id="KW-1185">Reference proteome</keyword>
<dbReference type="GeneID" id="54489618"/>
<protein>
    <submittedName>
        <fullName evidence="1">Uncharacterized protein</fullName>
    </submittedName>
</protein>
<gene>
    <name evidence="1" type="ORF">EJ05DRAFT_514841</name>
</gene>
<accession>A0A6A6VVT3</accession>
<reference evidence="1" key="1">
    <citation type="journal article" date="2020" name="Stud. Mycol.">
        <title>101 Dothideomycetes genomes: a test case for predicting lifestyles and emergence of pathogens.</title>
        <authorList>
            <person name="Haridas S."/>
            <person name="Albert R."/>
            <person name="Binder M."/>
            <person name="Bloem J."/>
            <person name="Labutti K."/>
            <person name="Salamov A."/>
            <person name="Andreopoulos B."/>
            <person name="Baker S."/>
            <person name="Barry K."/>
            <person name="Bills G."/>
            <person name="Bluhm B."/>
            <person name="Cannon C."/>
            <person name="Castanera R."/>
            <person name="Culley D."/>
            <person name="Daum C."/>
            <person name="Ezra D."/>
            <person name="Gonzalez J."/>
            <person name="Henrissat B."/>
            <person name="Kuo A."/>
            <person name="Liang C."/>
            <person name="Lipzen A."/>
            <person name="Lutzoni F."/>
            <person name="Magnuson J."/>
            <person name="Mondo S."/>
            <person name="Nolan M."/>
            <person name="Ohm R."/>
            <person name="Pangilinan J."/>
            <person name="Park H.-J."/>
            <person name="Ramirez L."/>
            <person name="Alfaro M."/>
            <person name="Sun H."/>
            <person name="Tritt A."/>
            <person name="Yoshinaga Y."/>
            <person name="Zwiers L.-H."/>
            <person name="Turgeon B."/>
            <person name="Goodwin S."/>
            <person name="Spatafora J."/>
            <person name="Crous P."/>
            <person name="Grigoriev I."/>
        </authorList>
    </citation>
    <scope>NUCLEOTIDE SEQUENCE</scope>
    <source>
        <strain evidence="1">CBS 121739</strain>
    </source>
</reference>
<dbReference type="RefSeq" id="XP_033595802.1">
    <property type="nucleotide sequence ID" value="XM_033748564.1"/>
</dbReference>
<dbReference type="EMBL" id="ML996584">
    <property type="protein sequence ID" value="KAF2753351.1"/>
    <property type="molecule type" value="Genomic_DNA"/>
</dbReference>
<organism evidence="1 2">
    <name type="scientific">Pseudovirgaria hyperparasitica</name>
    <dbReference type="NCBI Taxonomy" id="470096"/>
    <lineage>
        <taxon>Eukaryota</taxon>
        <taxon>Fungi</taxon>
        <taxon>Dikarya</taxon>
        <taxon>Ascomycota</taxon>
        <taxon>Pezizomycotina</taxon>
        <taxon>Dothideomycetes</taxon>
        <taxon>Dothideomycetes incertae sedis</taxon>
        <taxon>Acrospermales</taxon>
        <taxon>Acrospermaceae</taxon>
        <taxon>Pseudovirgaria</taxon>
    </lineage>
</organism>
<name>A0A6A6VVT3_9PEZI</name>
<evidence type="ECO:0000313" key="1">
    <source>
        <dbReference type="EMBL" id="KAF2753351.1"/>
    </source>
</evidence>
<dbReference type="Proteomes" id="UP000799437">
    <property type="component" value="Unassembled WGS sequence"/>
</dbReference>
<dbReference type="AlphaFoldDB" id="A0A6A6VVT3"/>
<evidence type="ECO:0000313" key="2">
    <source>
        <dbReference type="Proteomes" id="UP000799437"/>
    </source>
</evidence>
<proteinExistence type="predicted"/>